<comment type="caution">
    <text evidence="6">The sequence shown here is derived from an EMBL/GenBank/DDBJ whole genome shotgun (WGS) entry which is preliminary data.</text>
</comment>
<feature type="domain" description="Peptide methionine sulphoxide reductase MsrA" evidence="5">
    <location>
        <begin position="63"/>
        <end position="214"/>
    </location>
</feature>
<evidence type="ECO:0000259" key="5">
    <source>
        <dbReference type="Pfam" id="PF01625"/>
    </source>
</evidence>
<dbReference type="PANTHER" id="PTHR43774">
    <property type="entry name" value="PEPTIDE METHIONINE SULFOXIDE REDUCTASE"/>
    <property type="match status" value="1"/>
</dbReference>
<dbReference type="RefSeq" id="WP_354440327.1">
    <property type="nucleotide sequence ID" value="NZ_JBEPSH010000001.1"/>
</dbReference>
<evidence type="ECO:0000256" key="4">
    <source>
        <dbReference type="HAMAP-Rule" id="MF_01401"/>
    </source>
</evidence>
<dbReference type="PANTHER" id="PTHR43774:SF1">
    <property type="entry name" value="PEPTIDE METHIONINE SULFOXIDE REDUCTASE MSRA 2"/>
    <property type="match status" value="1"/>
</dbReference>
<evidence type="ECO:0000256" key="1">
    <source>
        <dbReference type="ARBA" id="ARBA00023002"/>
    </source>
</evidence>
<accession>A0ABV2Q216</accession>
<dbReference type="EC" id="1.8.4.11" evidence="4"/>
<dbReference type="HAMAP" id="MF_01401">
    <property type="entry name" value="MsrA"/>
    <property type="match status" value="1"/>
</dbReference>
<dbReference type="Proteomes" id="UP001549320">
    <property type="component" value="Unassembled WGS sequence"/>
</dbReference>
<dbReference type="SUPFAM" id="SSF55068">
    <property type="entry name" value="Peptide methionine sulfoxide reductase"/>
    <property type="match status" value="1"/>
</dbReference>
<protein>
    <recommendedName>
        <fullName evidence="4">Peptide methionine sulfoxide reductase MsrA</fullName>
        <shortName evidence="4">Protein-methionine-S-oxide reductase</shortName>
        <ecNumber evidence="4">1.8.4.11</ecNumber>
    </recommendedName>
    <alternativeName>
        <fullName evidence="4">Peptide-methionine (S)-S-oxide reductase</fullName>
        <shortName evidence="4">Peptide Met(O) reductase</shortName>
    </alternativeName>
</protein>
<dbReference type="InterPro" id="IPR002569">
    <property type="entry name" value="Met_Sox_Rdtase_MsrA_dom"/>
</dbReference>
<sequence length="246" mass="27062">MKSSDSSKSVPSRRNLLQALLGSTVLLGGGLLWQRRAYSAEEAVRIPAPAQDLPTSDQTPQRAIFAGGCFWGVQGVFQHVKGVQRAVSGYSGGTANTAAYELVSRGNTNHAESVEVTFDPTQVSYGTLLQIFFSVAHDPTQLNRQGPDVGTQYRSAIFASSPAQLKVAQAYVAQLNAARVYPKTIVTRLEEKPSFYPAEMSHQDYMTENPRNPYIVINDLPKVEGLKRLFPDRYRSEPVLVKKART</sequence>
<evidence type="ECO:0000313" key="7">
    <source>
        <dbReference type="Proteomes" id="UP001549320"/>
    </source>
</evidence>
<proteinExistence type="inferred from homology"/>
<keyword evidence="7" id="KW-1185">Reference proteome</keyword>
<gene>
    <name evidence="4" type="primary">msrA</name>
    <name evidence="6" type="ORF">ABIE13_000178</name>
</gene>
<comment type="similarity">
    <text evidence="4">Belongs to the MsrA Met sulfoxide reductase family.</text>
</comment>
<keyword evidence="1 4" id="KW-0560">Oxidoreductase</keyword>
<dbReference type="InterPro" id="IPR036509">
    <property type="entry name" value="Met_Sox_Rdtase_MsrA_sf"/>
</dbReference>
<dbReference type="Gene3D" id="3.30.1060.10">
    <property type="entry name" value="Peptide methionine sulphoxide reductase MsrA"/>
    <property type="match status" value="1"/>
</dbReference>
<organism evidence="6 7">
    <name type="scientific">Ottowia thiooxydans</name>
    <dbReference type="NCBI Taxonomy" id="219182"/>
    <lineage>
        <taxon>Bacteria</taxon>
        <taxon>Pseudomonadati</taxon>
        <taxon>Pseudomonadota</taxon>
        <taxon>Betaproteobacteria</taxon>
        <taxon>Burkholderiales</taxon>
        <taxon>Comamonadaceae</taxon>
        <taxon>Ottowia</taxon>
    </lineage>
</organism>
<dbReference type="GO" id="GO:0008113">
    <property type="term" value="F:peptide-methionine (S)-S-oxide reductase activity"/>
    <property type="evidence" value="ECO:0007669"/>
    <property type="project" value="UniProtKB-EC"/>
</dbReference>
<comment type="catalytic activity">
    <reaction evidence="2 4">
        <text>L-methionyl-[protein] + [thioredoxin]-disulfide + H2O = L-methionyl-(S)-S-oxide-[protein] + [thioredoxin]-dithiol</text>
        <dbReference type="Rhea" id="RHEA:14217"/>
        <dbReference type="Rhea" id="RHEA-COMP:10698"/>
        <dbReference type="Rhea" id="RHEA-COMP:10700"/>
        <dbReference type="Rhea" id="RHEA-COMP:12313"/>
        <dbReference type="Rhea" id="RHEA-COMP:12315"/>
        <dbReference type="ChEBI" id="CHEBI:15377"/>
        <dbReference type="ChEBI" id="CHEBI:16044"/>
        <dbReference type="ChEBI" id="CHEBI:29950"/>
        <dbReference type="ChEBI" id="CHEBI:44120"/>
        <dbReference type="ChEBI" id="CHEBI:50058"/>
        <dbReference type="EC" id="1.8.4.11"/>
    </reaction>
</comment>
<dbReference type="NCBIfam" id="TIGR00401">
    <property type="entry name" value="msrA"/>
    <property type="match status" value="1"/>
</dbReference>
<comment type="function">
    <text evidence="4">Has an important function as a repair enzyme for proteins that have been inactivated by oxidation. Catalyzes the reversible oxidation-reduction of methionine sulfoxide in proteins to methionine.</text>
</comment>
<dbReference type="PROSITE" id="PS51318">
    <property type="entry name" value="TAT"/>
    <property type="match status" value="1"/>
</dbReference>
<dbReference type="EMBL" id="JBEPSH010000001">
    <property type="protein sequence ID" value="MET4575081.1"/>
    <property type="molecule type" value="Genomic_DNA"/>
</dbReference>
<name>A0ABV2Q216_9BURK</name>
<evidence type="ECO:0000256" key="3">
    <source>
        <dbReference type="ARBA" id="ARBA00048782"/>
    </source>
</evidence>
<evidence type="ECO:0000256" key="2">
    <source>
        <dbReference type="ARBA" id="ARBA00047806"/>
    </source>
</evidence>
<comment type="catalytic activity">
    <reaction evidence="3 4">
        <text>[thioredoxin]-disulfide + L-methionine + H2O = L-methionine (S)-S-oxide + [thioredoxin]-dithiol</text>
        <dbReference type="Rhea" id="RHEA:19993"/>
        <dbReference type="Rhea" id="RHEA-COMP:10698"/>
        <dbReference type="Rhea" id="RHEA-COMP:10700"/>
        <dbReference type="ChEBI" id="CHEBI:15377"/>
        <dbReference type="ChEBI" id="CHEBI:29950"/>
        <dbReference type="ChEBI" id="CHEBI:50058"/>
        <dbReference type="ChEBI" id="CHEBI:57844"/>
        <dbReference type="ChEBI" id="CHEBI:58772"/>
        <dbReference type="EC" id="1.8.4.11"/>
    </reaction>
</comment>
<feature type="active site" evidence="4">
    <location>
        <position position="69"/>
    </location>
</feature>
<dbReference type="Pfam" id="PF01625">
    <property type="entry name" value="PMSR"/>
    <property type="match status" value="1"/>
</dbReference>
<evidence type="ECO:0000313" key="6">
    <source>
        <dbReference type="EMBL" id="MET4575081.1"/>
    </source>
</evidence>
<reference evidence="6 7" key="1">
    <citation type="submission" date="2024-06" db="EMBL/GenBank/DDBJ databases">
        <title>Sorghum-associated microbial communities from plants grown in Nebraska, USA.</title>
        <authorList>
            <person name="Schachtman D."/>
        </authorList>
    </citation>
    <scope>NUCLEOTIDE SEQUENCE [LARGE SCALE GENOMIC DNA]</scope>
    <source>
        <strain evidence="6 7">2709</strain>
    </source>
</reference>
<dbReference type="InterPro" id="IPR006311">
    <property type="entry name" value="TAT_signal"/>
</dbReference>